<evidence type="ECO:0000313" key="5">
    <source>
        <dbReference type="EMBL" id="GMA32245.1"/>
    </source>
</evidence>
<dbReference type="Proteomes" id="UP001157161">
    <property type="component" value="Unassembled WGS sequence"/>
</dbReference>
<reference evidence="5" key="1">
    <citation type="journal article" date="2014" name="Int. J. Syst. Evol. Microbiol.">
        <title>Complete genome sequence of Corynebacterium casei LMG S-19264T (=DSM 44701T), isolated from a smear-ripened cheese.</title>
        <authorList>
            <consortium name="US DOE Joint Genome Institute (JGI-PGF)"/>
            <person name="Walter F."/>
            <person name="Albersmeier A."/>
            <person name="Kalinowski J."/>
            <person name="Ruckert C."/>
        </authorList>
    </citation>
    <scope>NUCLEOTIDE SEQUENCE</scope>
    <source>
        <strain evidence="5">NBRC 112290</strain>
    </source>
</reference>
<evidence type="ECO:0000256" key="3">
    <source>
        <dbReference type="ARBA" id="ARBA00023163"/>
    </source>
</evidence>
<dbReference type="InterPro" id="IPR036388">
    <property type="entry name" value="WH-like_DNA-bd_sf"/>
</dbReference>
<dbReference type="InterPro" id="IPR000524">
    <property type="entry name" value="Tscrpt_reg_HTH_GntR"/>
</dbReference>
<name>A0AA38CUP8_9MICO</name>
<feature type="domain" description="HTH gntR-type" evidence="4">
    <location>
        <begin position="1"/>
        <end position="41"/>
    </location>
</feature>
<dbReference type="Gene3D" id="1.10.10.10">
    <property type="entry name" value="Winged helix-like DNA-binding domain superfamily/Winged helix DNA-binding domain"/>
    <property type="match status" value="1"/>
</dbReference>
<keyword evidence="1" id="KW-0805">Transcription regulation</keyword>
<keyword evidence="3" id="KW-0804">Transcription</keyword>
<dbReference type="SUPFAM" id="SSF46785">
    <property type="entry name" value="Winged helix' DNA-binding domain"/>
    <property type="match status" value="1"/>
</dbReference>
<evidence type="ECO:0000313" key="6">
    <source>
        <dbReference type="Proteomes" id="UP001157161"/>
    </source>
</evidence>
<dbReference type="PANTHER" id="PTHR38445:SF9">
    <property type="entry name" value="HTH-TYPE TRANSCRIPTIONAL REPRESSOR YTRA"/>
    <property type="match status" value="1"/>
</dbReference>
<evidence type="ECO:0000256" key="2">
    <source>
        <dbReference type="ARBA" id="ARBA00023125"/>
    </source>
</evidence>
<keyword evidence="2" id="KW-0238">DNA-binding</keyword>
<dbReference type="GO" id="GO:0003700">
    <property type="term" value="F:DNA-binding transcription factor activity"/>
    <property type="evidence" value="ECO:0007669"/>
    <property type="project" value="InterPro"/>
</dbReference>
<protein>
    <recommendedName>
        <fullName evidence="4">HTH gntR-type domain-containing protein</fullName>
    </recommendedName>
</protein>
<dbReference type="Pfam" id="PF00392">
    <property type="entry name" value="GntR"/>
    <property type="match status" value="1"/>
</dbReference>
<dbReference type="InterPro" id="IPR036390">
    <property type="entry name" value="WH_DNA-bd_sf"/>
</dbReference>
<gene>
    <name evidence="5" type="ORF">GCM10025875_22370</name>
</gene>
<dbReference type="AlphaFoldDB" id="A0AA38CUP8"/>
<dbReference type="RefSeq" id="WP_431310152.1">
    <property type="nucleotide sequence ID" value="NZ_BSUM01000001.1"/>
</dbReference>
<reference evidence="5" key="2">
    <citation type="submission" date="2023-02" db="EMBL/GenBank/DDBJ databases">
        <authorList>
            <person name="Sun Q."/>
            <person name="Mori K."/>
        </authorList>
    </citation>
    <scope>NUCLEOTIDE SEQUENCE</scope>
    <source>
        <strain evidence="5">NBRC 112290</strain>
    </source>
</reference>
<comment type="caution">
    <text evidence="5">The sequence shown here is derived from an EMBL/GenBank/DDBJ whole genome shotgun (WGS) entry which is preliminary data.</text>
</comment>
<organism evidence="5 6">
    <name type="scientific">Litorihabitans aurantiacus</name>
    <dbReference type="NCBI Taxonomy" id="1930061"/>
    <lineage>
        <taxon>Bacteria</taxon>
        <taxon>Bacillati</taxon>
        <taxon>Actinomycetota</taxon>
        <taxon>Actinomycetes</taxon>
        <taxon>Micrococcales</taxon>
        <taxon>Beutenbergiaceae</taxon>
        <taxon>Litorihabitans</taxon>
    </lineage>
</organism>
<dbReference type="PANTHER" id="PTHR38445">
    <property type="entry name" value="HTH-TYPE TRANSCRIPTIONAL REPRESSOR YTRA"/>
    <property type="match status" value="1"/>
</dbReference>
<sequence>MRRLAQDLGLAVNTVARAYRELEAEGLVETRGRAGTVVASAASEAARAELAAHAITYLTHARRLGLSLDEATALLRDVARR</sequence>
<dbReference type="EMBL" id="BSUM01000001">
    <property type="protein sequence ID" value="GMA32245.1"/>
    <property type="molecule type" value="Genomic_DNA"/>
</dbReference>
<keyword evidence="6" id="KW-1185">Reference proteome</keyword>
<proteinExistence type="predicted"/>
<accession>A0AA38CUP8</accession>
<dbReference type="GO" id="GO:0003677">
    <property type="term" value="F:DNA binding"/>
    <property type="evidence" value="ECO:0007669"/>
    <property type="project" value="UniProtKB-KW"/>
</dbReference>
<evidence type="ECO:0000256" key="1">
    <source>
        <dbReference type="ARBA" id="ARBA00023015"/>
    </source>
</evidence>
<evidence type="ECO:0000259" key="4">
    <source>
        <dbReference type="PROSITE" id="PS50949"/>
    </source>
</evidence>
<dbReference type="PROSITE" id="PS50949">
    <property type="entry name" value="HTH_GNTR"/>
    <property type="match status" value="1"/>
</dbReference>